<protein>
    <recommendedName>
        <fullName evidence="5 10">Pectate lyase</fullName>
        <ecNumber evidence="5 10">4.2.2.2</ecNumber>
    </recommendedName>
</protein>
<evidence type="ECO:0000256" key="3">
    <source>
        <dbReference type="ARBA" id="ARBA00004613"/>
    </source>
</evidence>
<comment type="function">
    <text evidence="10">Catalyzes the depolymerization of both polygalacturonate and pectins of methyl esterification degree from 22 to 89%, with an endo mode of action. In contrast to the majority of pectate lyases, displays high activity on highly methylated pectins.</text>
</comment>
<organism evidence="11 12">
    <name type="scientific">Winogradskya consettensis</name>
    <dbReference type="NCBI Taxonomy" id="113560"/>
    <lineage>
        <taxon>Bacteria</taxon>
        <taxon>Bacillati</taxon>
        <taxon>Actinomycetota</taxon>
        <taxon>Actinomycetes</taxon>
        <taxon>Micromonosporales</taxon>
        <taxon>Micromonosporaceae</taxon>
        <taxon>Winogradskya</taxon>
    </lineage>
</organism>
<keyword evidence="9 10" id="KW-0456">Lyase</keyword>
<evidence type="ECO:0000256" key="5">
    <source>
        <dbReference type="ARBA" id="ARBA00012272"/>
    </source>
</evidence>
<evidence type="ECO:0000256" key="7">
    <source>
        <dbReference type="ARBA" id="ARBA00022729"/>
    </source>
</evidence>
<evidence type="ECO:0000256" key="1">
    <source>
        <dbReference type="ARBA" id="ARBA00000695"/>
    </source>
</evidence>
<dbReference type="GO" id="GO:0005576">
    <property type="term" value="C:extracellular region"/>
    <property type="evidence" value="ECO:0007669"/>
    <property type="project" value="UniProtKB-SubCell"/>
</dbReference>
<evidence type="ECO:0000256" key="4">
    <source>
        <dbReference type="ARBA" id="ARBA00006463"/>
    </source>
</evidence>
<keyword evidence="8 10" id="KW-0106">Calcium</keyword>
<dbReference type="AlphaFoldDB" id="A0A919SEG6"/>
<comment type="catalytic activity">
    <reaction evidence="1 10">
        <text>Eliminative cleavage of (1-&gt;4)-alpha-D-galacturonan to give oligosaccharides with 4-deoxy-alpha-D-galact-4-enuronosyl groups at their non-reducing ends.</text>
        <dbReference type="EC" id="4.2.2.2"/>
    </reaction>
</comment>
<dbReference type="PANTHER" id="PTHR33407">
    <property type="entry name" value="PECTATE LYASE F-RELATED"/>
    <property type="match status" value="1"/>
</dbReference>
<dbReference type="RefSeq" id="WP_244875851.1">
    <property type="nucleotide sequence ID" value="NZ_BAAATW010000003.1"/>
</dbReference>
<dbReference type="InterPro" id="IPR012334">
    <property type="entry name" value="Pectin_lyas_fold"/>
</dbReference>
<proteinExistence type="inferred from homology"/>
<gene>
    <name evidence="11" type="primary">pel_2</name>
    <name evidence="11" type="ORF">Aco04nite_19430</name>
</gene>
<dbReference type="Proteomes" id="UP000680865">
    <property type="component" value="Unassembled WGS sequence"/>
</dbReference>
<dbReference type="Gene3D" id="2.160.20.10">
    <property type="entry name" value="Single-stranded right-handed beta-helix, Pectin lyase-like"/>
    <property type="match status" value="1"/>
</dbReference>
<accession>A0A919SEG6</accession>
<comment type="cofactor">
    <cofactor evidence="2 10">
        <name>Ca(2+)</name>
        <dbReference type="ChEBI" id="CHEBI:29108"/>
    </cofactor>
</comment>
<dbReference type="GO" id="GO:0030570">
    <property type="term" value="F:pectate lyase activity"/>
    <property type="evidence" value="ECO:0007669"/>
    <property type="project" value="UniProtKB-UniRule"/>
</dbReference>
<dbReference type="InterPro" id="IPR004898">
    <property type="entry name" value="Pectate_lyase_PlyH/PlyE-like"/>
</dbReference>
<dbReference type="GO" id="GO:0045490">
    <property type="term" value="P:pectin catabolic process"/>
    <property type="evidence" value="ECO:0007669"/>
    <property type="project" value="TreeGrafter"/>
</dbReference>
<dbReference type="EMBL" id="BOQP01000008">
    <property type="protein sequence ID" value="GIM70280.1"/>
    <property type="molecule type" value="Genomic_DNA"/>
</dbReference>
<reference evidence="11" key="1">
    <citation type="submission" date="2021-03" db="EMBL/GenBank/DDBJ databases">
        <title>Whole genome shotgun sequence of Actinoplanes consettensis NBRC 14913.</title>
        <authorList>
            <person name="Komaki H."/>
            <person name="Tamura T."/>
        </authorList>
    </citation>
    <scope>NUCLEOTIDE SEQUENCE</scope>
    <source>
        <strain evidence="11">NBRC 14913</strain>
    </source>
</reference>
<evidence type="ECO:0000256" key="2">
    <source>
        <dbReference type="ARBA" id="ARBA00001913"/>
    </source>
</evidence>
<evidence type="ECO:0000256" key="6">
    <source>
        <dbReference type="ARBA" id="ARBA00022525"/>
    </source>
</evidence>
<dbReference type="SUPFAM" id="SSF51126">
    <property type="entry name" value="Pectin lyase-like"/>
    <property type="match status" value="1"/>
</dbReference>
<dbReference type="EC" id="4.2.2.2" evidence="5 10"/>
<evidence type="ECO:0000256" key="10">
    <source>
        <dbReference type="RuleBase" id="RU367009"/>
    </source>
</evidence>
<dbReference type="PANTHER" id="PTHR33407:SF9">
    <property type="entry name" value="PECTATE LYASE F-RELATED"/>
    <property type="match status" value="1"/>
</dbReference>
<sequence>MAQRSRRTTRLIAAGAVALAAVAATVTTQFASAAESAETVTATIQVDGVFDGAGKRFIADGALGDGGQDEGQDAMFELADGATLTNVILGVPAADGVHCLGSCTLRDVTWEDVGEDAATFLGTNATVLVEGGSAALGTDKVFQDNRLAGGSVTIKDFTVSDFGKLYRSCGNCDEQAARTVAISNVTATGTGKVLAGVNGNLGDKVTITDVTLPEDTHVCEIFEGNDTGAEPTKVATEPDGVTCVATGITVR</sequence>
<evidence type="ECO:0000313" key="12">
    <source>
        <dbReference type="Proteomes" id="UP000680865"/>
    </source>
</evidence>
<keyword evidence="12" id="KW-1185">Reference proteome</keyword>
<dbReference type="Pfam" id="PF03211">
    <property type="entry name" value="Pectate_lyase"/>
    <property type="match status" value="1"/>
</dbReference>
<keyword evidence="7 10" id="KW-0732">Signal</keyword>
<dbReference type="InterPro" id="IPR011050">
    <property type="entry name" value="Pectin_lyase_fold/virulence"/>
</dbReference>
<keyword evidence="6 10" id="KW-0964">Secreted</keyword>
<comment type="similarity">
    <text evidence="4 10">Belongs to the polysaccharide lyase 3 family.</text>
</comment>
<comment type="subcellular location">
    <subcellularLocation>
        <location evidence="3 10">Secreted</location>
    </subcellularLocation>
</comment>
<feature type="signal peptide" evidence="10">
    <location>
        <begin position="1"/>
        <end position="33"/>
    </location>
</feature>
<name>A0A919SEG6_9ACTN</name>
<evidence type="ECO:0000256" key="8">
    <source>
        <dbReference type="ARBA" id="ARBA00022837"/>
    </source>
</evidence>
<evidence type="ECO:0000313" key="11">
    <source>
        <dbReference type="EMBL" id="GIM70280.1"/>
    </source>
</evidence>
<feature type="chain" id="PRO_5038165526" description="Pectate lyase" evidence="10">
    <location>
        <begin position="34"/>
        <end position="251"/>
    </location>
</feature>
<comment type="caution">
    <text evidence="11">The sequence shown here is derived from an EMBL/GenBank/DDBJ whole genome shotgun (WGS) entry which is preliminary data.</text>
</comment>
<evidence type="ECO:0000256" key="9">
    <source>
        <dbReference type="ARBA" id="ARBA00023239"/>
    </source>
</evidence>